<keyword evidence="12" id="KW-1185">Reference proteome</keyword>
<keyword evidence="9" id="KW-0325">Glycoprotein</keyword>
<dbReference type="PANTHER" id="PTHR21072:SF13">
    <property type="entry name" value="GPI TRANSAMIDASE COMPONENT PIG-S"/>
    <property type="match status" value="1"/>
</dbReference>
<accession>A0A8J2RFN8</accession>
<evidence type="ECO:0000313" key="12">
    <source>
        <dbReference type="Proteomes" id="UP000789390"/>
    </source>
</evidence>
<keyword evidence="4" id="KW-0337">GPI-anchor biosynthesis</keyword>
<evidence type="ECO:0000256" key="4">
    <source>
        <dbReference type="ARBA" id="ARBA00022502"/>
    </source>
</evidence>
<dbReference type="PANTHER" id="PTHR21072">
    <property type="entry name" value="GPI TRANSAMIDASE COMPONENT PIG-S"/>
    <property type="match status" value="1"/>
</dbReference>
<evidence type="ECO:0000256" key="6">
    <source>
        <dbReference type="ARBA" id="ARBA00022824"/>
    </source>
</evidence>
<dbReference type="AlphaFoldDB" id="A0A8J2RFN8"/>
<evidence type="ECO:0000256" key="3">
    <source>
        <dbReference type="ARBA" id="ARBA00005316"/>
    </source>
</evidence>
<organism evidence="11 12">
    <name type="scientific">Daphnia galeata</name>
    <dbReference type="NCBI Taxonomy" id="27404"/>
    <lineage>
        <taxon>Eukaryota</taxon>
        <taxon>Metazoa</taxon>
        <taxon>Ecdysozoa</taxon>
        <taxon>Arthropoda</taxon>
        <taxon>Crustacea</taxon>
        <taxon>Branchiopoda</taxon>
        <taxon>Diplostraca</taxon>
        <taxon>Cladocera</taxon>
        <taxon>Anomopoda</taxon>
        <taxon>Daphniidae</taxon>
        <taxon>Daphnia</taxon>
    </lineage>
</organism>
<dbReference type="Pfam" id="PF10510">
    <property type="entry name" value="PIG-S"/>
    <property type="match status" value="1"/>
</dbReference>
<keyword evidence="5 10" id="KW-0812">Transmembrane</keyword>
<evidence type="ECO:0000256" key="1">
    <source>
        <dbReference type="ARBA" id="ARBA00004477"/>
    </source>
</evidence>
<name>A0A8J2RFN8_9CRUS</name>
<reference evidence="11" key="1">
    <citation type="submission" date="2021-11" db="EMBL/GenBank/DDBJ databases">
        <authorList>
            <person name="Schell T."/>
        </authorList>
    </citation>
    <scope>NUCLEOTIDE SEQUENCE</scope>
    <source>
        <strain evidence="11">M5</strain>
    </source>
</reference>
<evidence type="ECO:0000313" key="11">
    <source>
        <dbReference type="EMBL" id="CAH0101269.1"/>
    </source>
</evidence>
<evidence type="ECO:0008006" key="13">
    <source>
        <dbReference type="Google" id="ProtNLM"/>
    </source>
</evidence>
<dbReference type="EMBL" id="CAKKLH010000056">
    <property type="protein sequence ID" value="CAH0101269.1"/>
    <property type="molecule type" value="Genomic_DNA"/>
</dbReference>
<keyword evidence="7 10" id="KW-1133">Transmembrane helix</keyword>
<evidence type="ECO:0000256" key="7">
    <source>
        <dbReference type="ARBA" id="ARBA00022989"/>
    </source>
</evidence>
<dbReference type="UniPathway" id="UPA00196"/>
<dbReference type="GO" id="GO:0016255">
    <property type="term" value="P:attachment of GPI anchor to protein"/>
    <property type="evidence" value="ECO:0007669"/>
    <property type="project" value="InterPro"/>
</dbReference>
<feature type="transmembrane region" description="Helical" evidence="10">
    <location>
        <begin position="475"/>
        <end position="493"/>
    </location>
</feature>
<comment type="similarity">
    <text evidence="3">Belongs to the PIGS family.</text>
</comment>
<evidence type="ECO:0000256" key="9">
    <source>
        <dbReference type="ARBA" id="ARBA00023180"/>
    </source>
</evidence>
<dbReference type="Proteomes" id="UP000789390">
    <property type="component" value="Unassembled WGS sequence"/>
</dbReference>
<dbReference type="GO" id="GO:0006506">
    <property type="term" value="P:GPI anchor biosynthetic process"/>
    <property type="evidence" value="ECO:0007669"/>
    <property type="project" value="UniProtKB-UniPathway"/>
</dbReference>
<keyword evidence="8 10" id="KW-0472">Membrane</keyword>
<evidence type="ECO:0000256" key="5">
    <source>
        <dbReference type="ARBA" id="ARBA00022692"/>
    </source>
</evidence>
<gene>
    <name evidence="11" type="ORF">DGAL_LOCUS3597</name>
</gene>
<keyword evidence="6" id="KW-0256">Endoplasmic reticulum</keyword>
<comment type="pathway">
    <text evidence="2">Glycolipid biosynthesis; glycosylphosphatidylinositol-anchor biosynthesis.</text>
</comment>
<sequence>MKYASKSSVDRQDGHSHSIGAALTFIVILLGLGVPVWWNTTTVQRASLPLEELSNMAKVSGKEQSFPILLKAINDAQVMANKLQDVLIQSKELLNYNFRVVPYQFSLEEVKQFSLQNSVDAIDMYFEELSESKLLIDGLSIVEVPSHFLPSGKACVGRHNFLYISEETNFNSLSRILHSILVIHDSDQNSITHLPISNHYNVLLTLATANATQIHSTLVSSYDGNFVAFSKKFERVSDLSISSQVIYLGNGHIKANYDTDTKKISLNEEKVVSLINILEPRLGSQLSSDPTFHWVLYFPHVNQSPMYIYKGSSPVVTNSVLSPRWNGGGLQIVNEIEHSFAGLALCQLRNALGIFSLQSKDTSYVSLSYDESGVHAWELYLLTRRRTVQFLNQATITLKSLSQLLKQIGNIVVSEEIRDLIVASVNMGENSRRALKSGNLQQAYRDAQASHKCAEKAFFDPSLLALLYFPEDQKYAIYIPLFLPIGIPVLLSLRSVYKHFLRR</sequence>
<comment type="caution">
    <text evidence="11">The sequence shown here is derived from an EMBL/GenBank/DDBJ whole genome shotgun (WGS) entry which is preliminary data.</text>
</comment>
<dbReference type="GO" id="GO:0042765">
    <property type="term" value="C:GPI-anchor transamidase complex"/>
    <property type="evidence" value="ECO:0007669"/>
    <property type="project" value="InterPro"/>
</dbReference>
<dbReference type="OrthoDB" id="28748at2759"/>
<feature type="transmembrane region" description="Helical" evidence="10">
    <location>
        <begin position="20"/>
        <end position="38"/>
    </location>
</feature>
<dbReference type="InterPro" id="IPR019540">
    <property type="entry name" value="PtdIno-glycan_biosynth_class_S"/>
</dbReference>
<proteinExistence type="inferred from homology"/>
<protein>
    <recommendedName>
        <fullName evidence="13">GPI transamidase component PIG-S</fullName>
    </recommendedName>
</protein>
<comment type="subcellular location">
    <subcellularLocation>
        <location evidence="1">Endoplasmic reticulum membrane</location>
        <topology evidence="1">Multi-pass membrane protein</topology>
    </subcellularLocation>
</comment>
<evidence type="ECO:0000256" key="2">
    <source>
        <dbReference type="ARBA" id="ARBA00004687"/>
    </source>
</evidence>
<evidence type="ECO:0000256" key="10">
    <source>
        <dbReference type="SAM" id="Phobius"/>
    </source>
</evidence>
<evidence type="ECO:0000256" key="8">
    <source>
        <dbReference type="ARBA" id="ARBA00023136"/>
    </source>
</evidence>